<sequence>MIPCRVRLWLLWLWNQYFFTSAGGGVGDLGLSATWPMTVSFRLFLLHLYLSWVPSLC</sequence>
<name>A0A9D4BZQ9_DREPO</name>
<dbReference type="AlphaFoldDB" id="A0A9D4BZQ9"/>
<evidence type="ECO:0000313" key="1">
    <source>
        <dbReference type="EMBL" id="KAH3713926.1"/>
    </source>
</evidence>
<evidence type="ECO:0000313" key="2">
    <source>
        <dbReference type="Proteomes" id="UP000828390"/>
    </source>
</evidence>
<organism evidence="1 2">
    <name type="scientific">Dreissena polymorpha</name>
    <name type="common">Zebra mussel</name>
    <name type="synonym">Mytilus polymorpha</name>
    <dbReference type="NCBI Taxonomy" id="45954"/>
    <lineage>
        <taxon>Eukaryota</taxon>
        <taxon>Metazoa</taxon>
        <taxon>Spiralia</taxon>
        <taxon>Lophotrochozoa</taxon>
        <taxon>Mollusca</taxon>
        <taxon>Bivalvia</taxon>
        <taxon>Autobranchia</taxon>
        <taxon>Heteroconchia</taxon>
        <taxon>Euheterodonta</taxon>
        <taxon>Imparidentia</taxon>
        <taxon>Neoheterodontei</taxon>
        <taxon>Myida</taxon>
        <taxon>Dreissenoidea</taxon>
        <taxon>Dreissenidae</taxon>
        <taxon>Dreissena</taxon>
    </lineage>
</organism>
<dbReference type="Proteomes" id="UP000828390">
    <property type="component" value="Unassembled WGS sequence"/>
</dbReference>
<gene>
    <name evidence="1" type="ORF">DPMN_073729</name>
</gene>
<comment type="caution">
    <text evidence="1">The sequence shown here is derived from an EMBL/GenBank/DDBJ whole genome shotgun (WGS) entry which is preliminary data.</text>
</comment>
<keyword evidence="2" id="KW-1185">Reference proteome</keyword>
<protein>
    <submittedName>
        <fullName evidence="1">Uncharacterized protein</fullName>
    </submittedName>
</protein>
<reference evidence="1" key="1">
    <citation type="journal article" date="2019" name="bioRxiv">
        <title>The Genome of the Zebra Mussel, Dreissena polymorpha: A Resource for Invasive Species Research.</title>
        <authorList>
            <person name="McCartney M.A."/>
            <person name="Auch B."/>
            <person name="Kono T."/>
            <person name="Mallez S."/>
            <person name="Zhang Y."/>
            <person name="Obille A."/>
            <person name="Becker A."/>
            <person name="Abrahante J.E."/>
            <person name="Garbe J."/>
            <person name="Badalamenti J.P."/>
            <person name="Herman A."/>
            <person name="Mangelson H."/>
            <person name="Liachko I."/>
            <person name="Sullivan S."/>
            <person name="Sone E.D."/>
            <person name="Koren S."/>
            <person name="Silverstein K.A.T."/>
            <person name="Beckman K.B."/>
            <person name="Gohl D.M."/>
        </authorList>
    </citation>
    <scope>NUCLEOTIDE SEQUENCE</scope>
    <source>
        <strain evidence="1">Duluth1</strain>
        <tissue evidence="1">Whole animal</tissue>
    </source>
</reference>
<reference evidence="1" key="2">
    <citation type="submission" date="2020-11" db="EMBL/GenBank/DDBJ databases">
        <authorList>
            <person name="McCartney M.A."/>
            <person name="Auch B."/>
            <person name="Kono T."/>
            <person name="Mallez S."/>
            <person name="Becker A."/>
            <person name="Gohl D.M."/>
            <person name="Silverstein K.A.T."/>
            <person name="Koren S."/>
            <person name="Bechman K.B."/>
            <person name="Herman A."/>
            <person name="Abrahante J.E."/>
            <person name="Garbe J."/>
        </authorList>
    </citation>
    <scope>NUCLEOTIDE SEQUENCE</scope>
    <source>
        <strain evidence="1">Duluth1</strain>
        <tissue evidence="1">Whole animal</tissue>
    </source>
</reference>
<dbReference type="EMBL" id="JAIWYP010000014">
    <property type="protein sequence ID" value="KAH3713926.1"/>
    <property type="molecule type" value="Genomic_DNA"/>
</dbReference>
<proteinExistence type="predicted"/>
<accession>A0A9D4BZQ9</accession>